<keyword evidence="7" id="KW-1185">Reference proteome</keyword>
<dbReference type="PANTHER" id="PTHR30055:SF238">
    <property type="entry name" value="MYCOFACTOCIN BIOSYNTHESIS TRANSCRIPTIONAL REGULATOR MFTR-RELATED"/>
    <property type="match status" value="1"/>
</dbReference>
<dbReference type="InterPro" id="IPR009057">
    <property type="entry name" value="Homeodomain-like_sf"/>
</dbReference>
<comment type="caution">
    <text evidence="6">The sequence shown here is derived from an EMBL/GenBank/DDBJ whole genome shotgun (WGS) entry which is preliminary data.</text>
</comment>
<protein>
    <submittedName>
        <fullName evidence="6">TetR family transcriptional regulator</fullName>
    </submittedName>
</protein>
<evidence type="ECO:0000313" key="7">
    <source>
        <dbReference type="Proteomes" id="UP000197174"/>
    </source>
</evidence>
<evidence type="ECO:0000256" key="2">
    <source>
        <dbReference type="ARBA" id="ARBA00023125"/>
    </source>
</evidence>
<dbReference type="GO" id="GO:0003700">
    <property type="term" value="F:DNA-binding transcription factor activity"/>
    <property type="evidence" value="ECO:0007669"/>
    <property type="project" value="TreeGrafter"/>
</dbReference>
<evidence type="ECO:0000256" key="1">
    <source>
        <dbReference type="ARBA" id="ARBA00023015"/>
    </source>
</evidence>
<dbReference type="InterPro" id="IPR001647">
    <property type="entry name" value="HTH_TetR"/>
</dbReference>
<proteinExistence type="predicted"/>
<feature type="domain" description="HTH tetR-type" evidence="5">
    <location>
        <begin position="49"/>
        <end position="109"/>
    </location>
</feature>
<keyword evidence="3" id="KW-0804">Transcription</keyword>
<name>A0A246RH04_9ACTN</name>
<dbReference type="PROSITE" id="PS50977">
    <property type="entry name" value="HTH_TETR_2"/>
    <property type="match status" value="1"/>
</dbReference>
<keyword evidence="2 4" id="KW-0238">DNA-binding</keyword>
<dbReference type="PANTHER" id="PTHR30055">
    <property type="entry name" value="HTH-TYPE TRANSCRIPTIONAL REGULATOR RUTR"/>
    <property type="match status" value="1"/>
</dbReference>
<reference evidence="6 7" key="1">
    <citation type="submission" date="2017-03" db="EMBL/GenBank/DDBJ databases">
        <title>Whole genome sequence of Micromonospora wenchangensis, isolated from mangrove soil.</title>
        <authorList>
            <person name="Yang H."/>
        </authorList>
    </citation>
    <scope>NUCLEOTIDE SEQUENCE [LARGE SCALE GENOMIC DNA]</scope>
    <source>
        <strain evidence="6 7">CCTCC AA 2012002</strain>
    </source>
</reference>
<sequence length="244" mass="25233">MSVPFGRGAAGVRRDRSIFLRARNFACTYRVCDSDAVTDPPTLRERKKRATREALQAAALRLALERGPDNVRVEEIAQAAGVSTRTYNNYFPSREQAIVAGVAADRAAGVAAAVLARPAGVGLADAVVEAVVGLYADPGDQPPAALLMIAASPTLRDCYVEAVTTFEEPLAGAVTTRCPGVGPLAARVLAAAVGAAARVALRQWLHGTGEVPSMAGFVVPPAPLPDFVRAALLPLAPALDAAAS</sequence>
<organism evidence="6 7">
    <name type="scientific">Micromonospora wenchangensis</name>
    <dbReference type="NCBI Taxonomy" id="1185415"/>
    <lineage>
        <taxon>Bacteria</taxon>
        <taxon>Bacillati</taxon>
        <taxon>Actinomycetota</taxon>
        <taxon>Actinomycetes</taxon>
        <taxon>Micromonosporales</taxon>
        <taxon>Micromonosporaceae</taxon>
        <taxon>Micromonospora</taxon>
    </lineage>
</organism>
<evidence type="ECO:0000256" key="4">
    <source>
        <dbReference type="PROSITE-ProRule" id="PRU00335"/>
    </source>
</evidence>
<evidence type="ECO:0000313" key="6">
    <source>
        <dbReference type="EMBL" id="OWV03251.1"/>
    </source>
</evidence>
<dbReference type="Pfam" id="PF00440">
    <property type="entry name" value="TetR_N"/>
    <property type="match status" value="1"/>
</dbReference>
<gene>
    <name evidence="6" type="ORF">B5D80_23290</name>
</gene>
<dbReference type="Proteomes" id="UP000197174">
    <property type="component" value="Unassembled WGS sequence"/>
</dbReference>
<feature type="DNA-binding region" description="H-T-H motif" evidence="4">
    <location>
        <begin position="72"/>
        <end position="91"/>
    </location>
</feature>
<accession>A0A246RH04</accession>
<dbReference type="OrthoDB" id="3296001at2"/>
<dbReference type="GO" id="GO:0000976">
    <property type="term" value="F:transcription cis-regulatory region binding"/>
    <property type="evidence" value="ECO:0007669"/>
    <property type="project" value="TreeGrafter"/>
</dbReference>
<dbReference type="AlphaFoldDB" id="A0A246RH04"/>
<keyword evidence="1" id="KW-0805">Transcription regulation</keyword>
<evidence type="ECO:0000259" key="5">
    <source>
        <dbReference type="PROSITE" id="PS50977"/>
    </source>
</evidence>
<dbReference type="EMBL" id="MZMV01000045">
    <property type="protein sequence ID" value="OWV03251.1"/>
    <property type="molecule type" value="Genomic_DNA"/>
</dbReference>
<evidence type="ECO:0000256" key="3">
    <source>
        <dbReference type="ARBA" id="ARBA00023163"/>
    </source>
</evidence>
<dbReference type="SUPFAM" id="SSF46689">
    <property type="entry name" value="Homeodomain-like"/>
    <property type="match status" value="1"/>
</dbReference>
<dbReference type="Gene3D" id="1.10.357.10">
    <property type="entry name" value="Tetracycline Repressor, domain 2"/>
    <property type="match status" value="1"/>
</dbReference>
<dbReference type="InterPro" id="IPR050109">
    <property type="entry name" value="HTH-type_TetR-like_transc_reg"/>
</dbReference>